<dbReference type="SUPFAM" id="SSF53254">
    <property type="entry name" value="Phosphoglycerate mutase-like"/>
    <property type="match status" value="1"/>
</dbReference>
<proteinExistence type="predicted"/>
<dbReference type="Proteomes" id="UP000094285">
    <property type="component" value="Unassembled WGS sequence"/>
</dbReference>
<name>A0A1E4SGS2_9ASCO</name>
<feature type="non-terminal residue" evidence="1">
    <location>
        <position position="506"/>
    </location>
</feature>
<reference evidence="2" key="1">
    <citation type="submission" date="2016-05" db="EMBL/GenBank/DDBJ databases">
        <title>Comparative genomics of biotechnologically important yeasts.</title>
        <authorList>
            <consortium name="DOE Joint Genome Institute"/>
            <person name="Riley R."/>
            <person name="Haridas S."/>
            <person name="Wolfe K.H."/>
            <person name="Lopes M.R."/>
            <person name="Hittinger C.T."/>
            <person name="Goker M."/>
            <person name="Salamov A."/>
            <person name="Wisecaver J."/>
            <person name="Long T.M."/>
            <person name="Aerts A.L."/>
            <person name="Barry K."/>
            <person name="Choi C."/>
            <person name="Clum A."/>
            <person name="Coughlan A.Y."/>
            <person name="Deshpande S."/>
            <person name="Douglass A.P."/>
            <person name="Hanson S.J."/>
            <person name="Klenk H.-P."/>
            <person name="Labutti K."/>
            <person name="Lapidus A."/>
            <person name="Lindquist E."/>
            <person name="Lipzen A."/>
            <person name="Meier-Kolthoff J.P."/>
            <person name="Ohm R.A."/>
            <person name="Otillar R.P."/>
            <person name="Pangilinan J."/>
            <person name="Peng Y."/>
            <person name="Rokas A."/>
            <person name="Rosa C.A."/>
            <person name="Scheuner C."/>
            <person name="Sibirny A.A."/>
            <person name="Slot J.C."/>
            <person name="Stielow J.B."/>
            <person name="Sun H."/>
            <person name="Kurtzman C.P."/>
            <person name="Blackwell M."/>
            <person name="Grigoriev I.V."/>
            <person name="Jeffries T.W."/>
        </authorList>
    </citation>
    <scope>NUCLEOTIDE SEQUENCE [LARGE SCALE GENOMIC DNA]</scope>
    <source>
        <strain evidence="2">NRRL Y-17324</strain>
    </source>
</reference>
<gene>
    <name evidence="1" type="ORF">CANTADRAFT_38608</name>
</gene>
<dbReference type="STRING" id="984487.A0A1E4SGS2"/>
<dbReference type="InterPro" id="IPR029033">
    <property type="entry name" value="His_PPase_superfam"/>
</dbReference>
<protein>
    <recommendedName>
        <fullName evidence="3">Phosphoglycerate mutase-like protein</fullName>
    </recommendedName>
</protein>
<evidence type="ECO:0008006" key="3">
    <source>
        <dbReference type="Google" id="ProtNLM"/>
    </source>
</evidence>
<dbReference type="EMBL" id="KV453913">
    <property type="protein sequence ID" value="ODV78612.1"/>
    <property type="molecule type" value="Genomic_DNA"/>
</dbReference>
<accession>A0A1E4SGS2</accession>
<evidence type="ECO:0000313" key="2">
    <source>
        <dbReference type="Proteomes" id="UP000094285"/>
    </source>
</evidence>
<dbReference type="Gene3D" id="3.40.50.1240">
    <property type="entry name" value="Phosphoglycerate mutase-like"/>
    <property type="match status" value="1"/>
</dbReference>
<dbReference type="GeneID" id="30982902"/>
<keyword evidence="2" id="KW-1185">Reference proteome</keyword>
<dbReference type="RefSeq" id="XP_020063734.1">
    <property type="nucleotide sequence ID" value="XM_020208765.1"/>
</dbReference>
<dbReference type="PANTHER" id="PTHR16469">
    <property type="entry name" value="UBIQUITIN-ASSOCIATED AND SH3 DOMAIN-CONTAINING BA-RELATED"/>
    <property type="match status" value="1"/>
</dbReference>
<sequence>MSELYFLRHGQRIDHALAQNPDATPLTSDYHQYDPSLASSATAQINKVASDIAGSTTAFTADADSGPARKNVFIHFSPYLRCCQTADLLITDLKAVFLQKYPHYKVRFQLLGDFALSEWIHDRMRDKPPFIDSNDAYNMYTPNVKAMANKSACSNFRPTTSLGPFNGPDLSYKDYQARCKNYFQKLLATYDKPAYMRNNDIIIVISHGYVINNFISYFINHPIFDEIPEAAINYARRIRLDELAADDDDFAPENYTWKLLKDSLDMFVHDDVDTTLNLENDVVYYQTTFIKRDELKNPKPESSLQLPAFENPRPSFKIELAKDNHESPVVAKNYNPLCSSARDWSPQKIKHFKIKADFKLKVMNDESFKRTFSLNNKPIKPISPEVSPNSEPTRSNSVIDLTKLLGNDDIYKPLQLKYSSASEVPVHTLNSKVNSQVNLAQALRSGGSSNDNSSVDLPKYVASLTNRRRSTSNPGAVYVAHSAKDSYFPLGVSKVKSLGSDYSLDS</sequence>
<dbReference type="AlphaFoldDB" id="A0A1E4SGS2"/>
<evidence type="ECO:0000313" key="1">
    <source>
        <dbReference type="EMBL" id="ODV78612.1"/>
    </source>
</evidence>
<dbReference type="InterPro" id="IPR051710">
    <property type="entry name" value="Phosphatase_SH3-domain"/>
</dbReference>
<dbReference type="PANTHER" id="PTHR16469:SF27">
    <property type="entry name" value="UBIQUITIN-ASSOCIATED AND SH3 DOMAIN-CONTAINING BA-RELATED"/>
    <property type="match status" value="1"/>
</dbReference>
<organism evidence="1 2">
    <name type="scientific">Suhomyces tanzawaensis NRRL Y-17324</name>
    <dbReference type="NCBI Taxonomy" id="984487"/>
    <lineage>
        <taxon>Eukaryota</taxon>
        <taxon>Fungi</taxon>
        <taxon>Dikarya</taxon>
        <taxon>Ascomycota</taxon>
        <taxon>Saccharomycotina</taxon>
        <taxon>Pichiomycetes</taxon>
        <taxon>Debaryomycetaceae</taxon>
        <taxon>Suhomyces</taxon>
    </lineage>
</organism>
<dbReference type="OrthoDB" id="3898179at2759"/>